<dbReference type="Pfam" id="PF02207">
    <property type="entry name" value="zf-UBR"/>
    <property type="match status" value="1"/>
</dbReference>
<dbReference type="PROSITE" id="PS51157">
    <property type="entry name" value="ZF_UBR"/>
    <property type="match status" value="1"/>
</dbReference>
<feature type="zinc finger region" description="UBR-type" evidence="8">
    <location>
        <begin position="83"/>
        <end position="155"/>
    </location>
</feature>
<dbReference type="GeneID" id="37071991"/>
<feature type="compositionally biased region" description="Low complexity" evidence="10">
    <location>
        <begin position="491"/>
        <end position="500"/>
    </location>
</feature>
<evidence type="ECO:0000256" key="10">
    <source>
        <dbReference type="SAM" id="MobiDB-lite"/>
    </source>
</evidence>
<evidence type="ECO:0000256" key="2">
    <source>
        <dbReference type="ARBA" id="ARBA00022679"/>
    </source>
</evidence>
<comment type="catalytic activity">
    <reaction evidence="1 9">
        <text>S-ubiquitinyl-[E2 ubiquitin-conjugating enzyme]-L-cysteine + [acceptor protein]-L-lysine = [E2 ubiquitin-conjugating enzyme]-L-cysteine + N(6)-ubiquitinyl-[acceptor protein]-L-lysine.</text>
        <dbReference type="EC" id="2.3.2.27"/>
    </reaction>
</comment>
<dbReference type="CDD" id="cd16482">
    <property type="entry name" value="RING-H2_UBR1-like"/>
    <property type="match status" value="1"/>
</dbReference>
<dbReference type="Gene3D" id="1.10.10.2670">
    <property type="entry name" value="E3 ubiquitin-protein ligase"/>
    <property type="match status" value="1"/>
</dbReference>
<dbReference type="GO" id="GO:0005737">
    <property type="term" value="C:cytoplasm"/>
    <property type="evidence" value="ECO:0007669"/>
    <property type="project" value="TreeGrafter"/>
</dbReference>
<dbReference type="SUPFAM" id="SSF46785">
    <property type="entry name" value="Winged helix' DNA-binding domain"/>
    <property type="match status" value="1"/>
</dbReference>
<evidence type="ECO:0000256" key="8">
    <source>
        <dbReference type="PROSITE-ProRule" id="PRU00508"/>
    </source>
</evidence>
<gene>
    <name evidence="12" type="ORF">BP01DRAFT_169412</name>
</gene>
<dbReference type="FunFam" id="2.10.110.30:FF:000001">
    <property type="entry name" value="E3 ubiquitin-protein ligase UBR2 isoform 1"/>
    <property type="match status" value="1"/>
</dbReference>
<keyword evidence="13" id="KW-1185">Reference proteome</keyword>
<keyword evidence="2 9" id="KW-0808">Transferase</keyword>
<accession>A0A318Z2D6</accession>
<dbReference type="GO" id="GO:0016567">
    <property type="term" value="P:protein ubiquitination"/>
    <property type="evidence" value="ECO:0007669"/>
    <property type="project" value="UniProtKB-UniRule"/>
</dbReference>
<dbReference type="InterPro" id="IPR039164">
    <property type="entry name" value="UBR1-like"/>
</dbReference>
<comment type="similarity">
    <text evidence="7 9">Belongs to the E3 ubiquitin-protein ligase UBR1-like family.</text>
</comment>
<dbReference type="PANTHER" id="PTHR21497:SF24">
    <property type="entry name" value="E3 UBIQUITIN-PROTEIN LIGASE UBR1"/>
    <property type="match status" value="1"/>
</dbReference>
<dbReference type="GO" id="GO:0008270">
    <property type="term" value="F:zinc ion binding"/>
    <property type="evidence" value="ECO:0007669"/>
    <property type="project" value="UniProtKB-UniRule"/>
</dbReference>
<dbReference type="EC" id="2.3.2.27" evidence="9"/>
<dbReference type="RefSeq" id="XP_025427447.1">
    <property type="nucleotide sequence ID" value="XM_025570763.1"/>
</dbReference>
<evidence type="ECO:0000259" key="11">
    <source>
        <dbReference type="PROSITE" id="PS51157"/>
    </source>
</evidence>
<evidence type="ECO:0000313" key="13">
    <source>
        <dbReference type="Proteomes" id="UP000248349"/>
    </source>
</evidence>
<dbReference type="Gene3D" id="2.10.110.30">
    <property type="match status" value="1"/>
</dbReference>
<feature type="region of interest" description="Disordered" evidence="10">
    <location>
        <begin position="483"/>
        <end position="558"/>
    </location>
</feature>
<comment type="function">
    <text evidence="9">Ubiquitin ligase protein which is a component of the N-end rule pathway. Recognizes and binds to proteins bearing specific N-terminal residues that are destabilizing according to the N-end rule, leading to their ubiquitination and subsequent degradation.</text>
</comment>
<keyword evidence="4 9" id="KW-0863">Zinc-finger</keyword>
<dbReference type="GO" id="GO:0016874">
    <property type="term" value="F:ligase activity"/>
    <property type="evidence" value="ECO:0007669"/>
    <property type="project" value="UniProtKB-KW"/>
</dbReference>
<dbReference type="STRING" id="1450539.A0A318Z2D6"/>
<evidence type="ECO:0000256" key="7">
    <source>
        <dbReference type="ARBA" id="ARBA00046341"/>
    </source>
</evidence>
<dbReference type="InterPro" id="IPR003126">
    <property type="entry name" value="Znf_UBR"/>
</dbReference>
<feature type="compositionally biased region" description="Acidic residues" evidence="10">
    <location>
        <begin position="415"/>
        <end position="424"/>
    </location>
</feature>
<dbReference type="OrthoDB" id="26387at2759"/>
<dbReference type="SMART" id="SM00396">
    <property type="entry name" value="ZnF_UBR1"/>
    <property type="match status" value="1"/>
</dbReference>
<evidence type="ECO:0000256" key="3">
    <source>
        <dbReference type="ARBA" id="ARBA00022723"/>
    </source>
</evidence>
<proteinExistence type="inferred from homology"/>
<name>A0A318Z2D6_9EURO</name>
<comment type="pathway">
    <text evidence="9">Protein modification; protein ubiquitination.</text>
</comment>
<dbReference type="UniPathway" id="UPA00143"/>
<protein>
    <recommendedName>
        <fullName evidence="9">E3 ubiquitin-protein ligase</fullName>
        <ecNumber evidence="9">2.3.2.27</ecNumber>
    </recommendedName>
</protein>
<dbReference type="Pfam" id="PF18995">
    <property type="entry name" value="PRT6_C"/>
    <property type="match status" value="1"/>
</dbReference>
<dbReference type="PANTHER" id="PTHR21497">
    <property type="entry name" value="UBIQUITIN LIGASE E3 ALPHA-RELATED"/>
    <property type="match status" value="1"/>
</dbReference>
<evidence type="ECO:0000256" key="6">
    <source>
        <dbReference type="ARBA" id="ARBA00022833"/>
    </source>
</evidence>
<feature type="domain" description="UBR-type" evidence="11">
    <location>
        <begin position="83"/>
        <end position="155"/>
    </location>
</feature>
<organism evidence="12 13">
    <name type="scientific">Aspergillus saccharolyticus JOP 1030-1</name>
    <dbReference type="NCBI Taxonomy" id="1450539"/>
    <lineage>
        <taxon>Eukaryota</taxon>
        <taxon>Fungi</taxon>
        <taxon>Dikarya</taxon>
        <taxon>Ascomycota</taxon>
        <taxon>Pezizomycotina</taxon>
        <taxon>Eurotiomycetes</taxon>
        <taxon>Eurotiomycetidae</taxon>
        <taxon>Eurotiales</taxon>
        <taxon>Aspergillaceae</taxon>
        <taxon>Aspergillus</taxon>
        <taxon>Aspergillus subgen. Circumdati</taxon>
    </lineage>
</organism>
<dbReference type="CDD" id="cd19673">
    <property type="entry name" value="UBR-box_UBR3"/>
    <property type="match status" value="1"/>
</dbReference>
<keyword evidence="5 9" id="KW-0833">Ubl conjugation pathway</keyword>
<dbReference type="GO" id="GO:0061630">
    <property type="term" value="F:ubiquitin protein ligase activity"/>
    <property type="evidence" value="ECO:0007669"/>
    <property type="project" value="UniProtKB-UniRule"/>
</dbReference>
<sequence length="2170" mass="245862">MMLTECERFLSERLLRLPSDYNNRYGPEAEKELLEILFRSLTAQNDEYLRQLFPHGLPTKAWKLAEAQGAEEGAEYTEAARGKRCGHIFRAGEATYRCITCAMDDTCVLCSRCFDASDHTGHQYQISLSSGNCGCCDCGDEEAWRLPLFCAIHTDSEDKRKGKQRAQSQLPPDWVKAIRLTISRALDYFCDVISCSPEQLRLPKTEEGIRKDEEASRLRPGWYGAGDEVEEEPEYALALWNDEKHTIKDVATQVTRACRETNRFGYDRAHETNDIGRSVVKYSRDLPRLLDVSRVIEHIRVTVTIRSARDTFREQMCATIVEWLLDISGCSVGDDNEILRHVICEELLTPWKRGSGACNADIGLKGIDDHQLDEGSPWRTVLLTVSPQVNVVLAAAGADDDDEDEDVNSGNEQEPVNDDEEAEEFEEYLRAAGETNEEDDEGDMELEMNRLGGELDDDNDMIMGDADDALQIAQTIVGIAQREQRARQQREQQSAQSQLQQERRGQEEQGAEQNDSNHGDAQPTAHEQAPNDQHERPPTSLVPIPKTPSGVVRPSPAKTPIHWQYRSHAAAEGQTVPVYEDLRQRTRLDWMILFDLRLWKKTRTELRDLYIGTVVNVPQFKRIMGLRLSALYTALAQLYLIADREPDHSIVNLSLQLLTTPSITEEILLRGNFLTKVMAILYTFLTTRQVGEPHEVNPNATLAFDAGSVTNRRLYHFFLDLRYLLQSEYVQNRVRAEEQYLAQFLDLVKLSQGICPNVRAVGEHVEYETDAWISASVLMREINRLCRQFCEAFRNPEVDGGVKLLRAIRTATISAVVHSYGLELKRFSQAEIKDVVSFKTLPPFDFEVNQVHVPRYRVVDFVVERGWMSFHHALHYTTSWLLECARNVSGEVIRDVLVDAAQAANDQHIHDPQLTPEDLLLSMFDYPLRVCAWLAQMKAGMWVRNGLSLRHQMSQYRGVSSRDFAYYRDIFLLQTALVTCDPSRVLASIADRFGMVDWMNRDYVPRSVYEDQQIVDVAEEFVHLLILLLTDRTSLTAIDDSEAATRESIIRDIAHVLCFKPLSFSDLSTRLSDKPLDSDMFQDVLEEIARFRPPEGVNDTGTFVLKPEYIGLVDPYSAHYSKNQREDAENIYREWMANQTGKNLADVVFEPKLRPITSGAFSGLNRFTRTLVFAQLVHHCLDYVVSWKERTPQIESGRIETFLQVVLHLILVASLEDNSHESEMSEGSSASFISHALTKLRHTSLAGPVTIVGLLEKISRMSEFDSCGAKIRNVLKHFWQKRPKSYAVATLSLNFPFDRFETRSPAVDIVDLEKEAKKRQASERKAQLMAQMQQQAKNFLDNQTEIDWGVEDSSDNESEIETATESQLWKYPSGTCMLCQEATNDSRLYGTFALVQDSTILRLTDVSDADWVREAIRTPTSLDKSANHLRPFGVAGENRTTVRRLDSTGGEVISEKVGLSKGFKAHYTYPGPVTTGCGHMMHYSCFEQYLAATGRRHHQQVARAHPESLVRKEFVCPLCKALGNAFLPIIWRGKEVAYPGALGTAVSFDEFINFEIKSIFSQPRNYALLTENNSNPQTLAYQEHFVEYLDKTLVPPLTSHLGSLALAAPHSLPSSPHSMALARIPMPDRFPPEETVDSSPAHSTFNSIDNPLHELLQIYQRLKQTLRVNRIPSTFNHAPGTMDSGDLVHTDSLFQSFGFSIAAVEIAQRGVESNPGMTLLDKISPLTLTHLRVLAETAFSYAALGSLQNGDNPHNLCADEVHEMHRQKICQLLIGHPYLSGTALLRERREIEPLLSKDIFVFLADCSVSLLPTVPMEIRHLVQMCYVAEIVKVAITYILWPAGLQEEVAQHGDAGYMPAVDESSLQFELTRHFFNSIVNELRNNIDHDEVTSFPTEDNYVEDGSIAPPEVVMTLRRLLSSYALTFLRKVVILLHVQHGVEFPPTSCHDVDAPELDRLTRVLRLPSLDEIFGTINDIHNRGSVFDSVIAGWIHHWNVSRPGMPFGCHSLWPGLPHPGIFELVGLPKYFDNLIDEANRRRCPKSKKELMDPCICLFCGDIFCSQAVCCMDKNQNLGGCNQHVPKCGKYIGLFLNIRKCMIIYLHNRVGSWHHAPYLDRHGEVDPGLRRNRQLILNQTRYDRLARDVWLGHQVPTTICRKLEADINNGGWETM</sequence>
<evidence type="ECO:0000256" key="4">
    <source>
        <dbReference type="ARBA" id="ARBA00022771"/>
    </source>
</evidence>
<dbReference type="EMBL" id="KZ821264">
    <property type="protein sequence ID" value="PYH41465.1"/>
    <property type="molecule type" value="Genomic_DNA"/>
</dbReference>
<evidence type="ECO:0000256" key="9">
    <source>
        <dbReference type="RuleBase" id="RU366018"/>
    </source>
</evidence>
<dbReference type="Proteomes" id="UP000248349">
    <property type="component" value="Unassembled WGS sequence"/>
</dbReference>
<keyword evidence="12" id="KW-0436">Ligase</keyword>
<dbReference type="Pfam" id="PF22960">
    <property type="entry name" value="WHD_UBR1"/>
    <property type="match status" value="1"/>
</dbReference>
<dbReference type="FunFam" id="1.10.10.2670:FF:000004">
    <property type="entry name" value="Ubiquitin-protein ligase E3 component (UBR1)"/>
    <property type="match status" value="1"/>
</dbReference>
<reference evidence="12 13" key="1">
    <citation type="submission" date="2016-12" db="EMBL/GenBank/DDBJ databases">
        <title>The genomes of Aspergillus section Nigri reveals drivers in fungal speciation.</title>
        <authorList>
            <consortium name="DOE Joint Genome Institute"/>
            <person name="Vesth T.C."/>
            <person name="Nybo J."/>
            <person name="Theobald S."/>
            <person name="Brandl J."/>
            <person name="Frisvad J.C."/>
            <person name="Nielsen K.F."/>
            <person name="Lyhne E.K."/>
            <person name="Kogle M.E."/>
            <person name="Kuo A."/>
            <person name="Riley R."/>
            <person name="Clum A."/>
            <person name="Nolan M."/>
            <person name="Lipzen A."/>
            <person name="Salamov A."/>
            <person name="Henrissat B."/>
            <person name="Wiebenga A."/>
            <person name="De Vries R.P."/>
            <person name="Grigoriev I.V."/>
            <person name="Mortensen U.H."/>
            <person name="Andersen M.R."/>
            <person name="Baker S.E."/>
        </authorList>
    </citation>
    <scope>NUCLEOTIDE SEQUENCE [LARGE SCALE GENOMIC DNA]</scope>
    <source>
        <strain evidence="12 13">JOP 1030-1</strain>
    </source>
</reference>
<dbReference type="GO" id="GO:0000151">
    <property type="term" value="C:ubiquitin ligase complex"/>
    <property type="evidence" value="ECO:0007669"/>
    <property type="project" value="TreeGrafter"/>
</dbReference>
<keyword evidence="6 9" id="KW-0862">Zinc</keyword>
<dbReference type="InterPro" id="IPR044046">
    <property type="entry name" value="E3_ligase_UBR-like_C"/>
</dbReference>
<evidence type="ECO:0000256" key="5">
    <source>
        <dbReference type="ARBA" id="ARBA00022786"/>
    </source>
</evidence>
<feature type="compositionally biased region" description="Acidic residues" evidence="10">
    <location>
        <begin position="398"/>
        <end position="407"/>
    </location>
</feature>
<evidence type="ECO:0000256" key="1">
    <source>
        <dbReference type="ARBA" id="ARBA00000900"/>
    </source>
</evidence>
<dbReference type="InterPro" id="IPR055194">
    <property type="entry name" value="UBR1-like_WH"/>
</dbReference>
<dbReference type="GO" id="GO:0071596">
    <property type="term" value="P:ubiquitin-dependent protein catabolic process via the N-end rule pathway"/>
    <property type="evidence" value="ECO:0007669"/>
    <property type="project" value="UniProtKB-UniRule"/>
</dbReference>
<evidence type="ECO:0000313" key="12">
    <source>
        <dbReference type="EMBL" id="PYH41465.1"/>
    </source>
</evidence>
<dbReference type="InterPro" id="IPR036390">
    <property type="entry name" value="WH_DNA-bd_sf"/>
</dbReference>
<dbReference type="InterPro" id="IPR042065">
    <property type="entry name" value="E3_ELL-like"/>
</dbReference>
<keyword evidence="3 9" id="KW-0479">Metal-binding</keyword>
<feature type="region of interest" description="Disordered" evidence="10">
    <location>
        <begin position="397"/>
        <end position="424"/>
    </location>
</feature>